<keyword evidence="6 8" id="KW-0456">Lyase</keyword>
<dbReference type="HAMAP" id="MF_00323">
    <property type="entry name" value="Ferrochelatase"/>
    <property type="match status" value="1"/>
</dbReference>
<keyword evidence="3" id="KW-0479">Metal-binding</keyword>
<dbReference type="InterPro" id="IPR001015">
    <property type="entry name" value="Ferrochelatase"/>
</dbReference>
<evidence type="ECO:0000256" key="5">
    <source>
        <dbReference type="ARBA" id="ARBA00023133"/>
    </source>
</evidence>
<dbReference type="SUPFAM" id="SSF53800">
    <property type="entry name" value="Chelatase"/>
    <property type="match status" value="1"/>
</dbReference>
<evidence type="ECO:0000256" key="1">
    <source>
        <dbReference type="ARBA" id="ARBA00004744"/>
    </source>
</evidence>
<dbReference type="Gene3D" id="3.40.50.1400">
    <property type="match status" value="2"/>
</dbReference>
<dbReference type="GO" id="GO:0046872">
    <property type="term" value="F:metal ion binding"/>
    <property type="evidence" value="ECO:0007669"/>
    <property type="project" value="UniProtKB-KW"/>
</dbReference>
<dbReference type="UniPathway" id="UPA00252"/>
<evidence type="ECO:0000313" key="8">
    <source>
        <dbReference type="EMBL" id="OIQ81290.1"/>
    </source>
</evidence>
<dbReference type="PROSITE" id="PS00534">
    <property type="entry name" value="FERROCHELATASE"/>
    <property type="match status" value="1"/>
</dbReference>
<dbReference type="CDD" id="cd03411">
    <property type="entry name" value="Ferrochelatase_N"/>
    <property type="match status" value="1"/>
</dbReference>
<accession>A0A1J5QDM8</accession>
<dbReference type="EC" id="4.99.1.1" evidence="8"/>
<dbReference type="AlphaFoldDB" id="A0A1J5QDM8"/>
<evidence type="ECO:0000256" key="2">
    <source>
        <dbReference type="ARBA" id="ARBA00022490"/>
    </source>
</evidence>
<evidence type="ECO:0000256" key="4">
    <source>
        <dbReference type="ARBA" id="ARBA00023004"/>
    </source>
</evidence>
<keyword evidence="4" id="KW-0408">Iron</keyword>
<gene>
    <name evidence="8" type="primary">hemH_10</name>
    <name evidence="8" type="ORF">GALL_369450</name>
</gene>
<evidence type="ECO:0000256" key="7">
    <source>
        <dbReference type="ARBA" id="ARBA00023244"/>
    </source>
</evidence>
<dbReference type="GO" id="GO:0006783">
    <property type="term" value="P:heme biosynthetic process"/>
    <property type="evidence" value="ECO:0007669"/>
    <property type="project" value="UniProtKB-KW"/>
</dbReference>
<dbReference type="InterPro" id="IPR019772">
    <property type="entry name" value="Ferrochelatase_AS"/>
</dbReference>
<name>A0A1J5QDM8_9ZZZZ</name>
<dbReference type="InterPro" id="IPR033644">
    <property type="entry name" value="Ferrochelatase_C"/>
</dbReference>
<organism evidence="8">
    <name type="scientific">mine drainage metagenome</name>
    <dbReference type="NCBI Taxonomy" id="410659"/>
    <lineage>
        <taxon>unclassified sequences</taxon>
        <taxon>metagenomes</taxon>
        <taxon>ecological metagenomes</taxon>
    </lineage>
</organism>
<dbReference type="InterPro" id="IPR033659">
    <property type="entry name" value="Ferrochelatase_N"/>
</dbReference>
<dbReference type="PANTHER" id="PTHR11108">
    <property type="entry name" value="FERROCHELATASE"/>
    <property type="match status" value="1"/>
</dbReference>
<comment type="caution">
    <text evidence="8">The sequence shown here is derived from an EMBL/GenBank/DDBJ whole genome shotgun (WGS) entry which is preliminary data.</text>
</comment>
<evidence type="ECO:0000256" key="6">
    <source>
        <dbReference type="ARBA" id="ARBA00023239"/>
    </source>
</evidence>
<dbReference type="CDD" id="cd00419">
    <property type="entry name" value="Ferrochelatase_C"/>
    <property type="match status" value="1"/>
</dbReference>
<sequence length="365" mass="39850">MKPPAADRQYIHGTVPRTAILLLNLGTPDAPTATALRRYLREFLSDPRVVEIPRAVWLPLLNGVILPLRAPKSAAKYASIWRADGSPLASGTAALAKSLEARLAANGHHVLVRHAMRYGNPATAAVLDTLHAQGVTRLLVVPLYPQYSAATTASSLDAVMAWLGRARRQPELRTLRSFADDAGYIGALAQKIRAYWTEHGEPEILLMSFHGMPQRTLQLGDPYHCECQKSARLLADALGIGPDRYKVTFQSRFGKQPWLRPYTDPTLRALAKAGTGRVDVVCPGFTVDCLETLEEIAMEGKQAFLSSGGREYHYIPCLNADAHWIDALAGLIETHLQGWPTHQAADVAQGAASRERARAMGAENV</sequence>
<dbReference type="EMBL" id="MLJW01000944">
    <property type="protein sequence ID" value="OIQ81290.1"/>
    <property type="molecule type" value="Genomic_DNA"/>
</dbReference>
<proteinExistence type="inferred from homology"/>
<keyword evidence="5" id="KW-0350">Heme biosynthesis</keyword>
<dbReference type="NCBIfam" id="TIGR00109">
    <property type="entry name" value="hemH"/>
    <property type="match status" value="1"/>
</dbReference>
<evidence type="ECO:0000256" key="3">
    <source>
        <dbReference type="ARBA" id="ARBA00022723"/>
    </source>
</evidence>
<dbReference type="FunFam" id="3.40.50.1400:FF:000002">
    <property type="entry name" value="Ferrochelatase"/>
    <property type="match status" value="1"/>
</dbReference>
<dbReference type="Pfam" id="PF00762">
    <property type="entry name" value="Ferrochelatase"/>
    <property type="match status" value="1"/>
</dbReference>
<dbReference type="GO" id="GO:0004325">
    <property type="term" value="F:ferrochelatase activity"/>
    <property type="evidence" value="ECO:0007669"/>
    <property type="project" value="InterPro"/>
</dbReference>
<keyword evidence="2" id="KW-0963">Cytoplasm</keyword>
<protein>
    <submittedName>
        <fullName evidence="8">Ferrochelatase</fullName>
        <ecNumber evidence="8">4.99.1.1</ecNumber>
    </submittedName>
</protein>
<reference evidence="8" key="1">
    <citation type="submission" date="2016-10" db="EMBL/GenBank/DDBJ databases">
        <title>Sequence of Gallionella enrichment culture.</title>
        <authorList>
            <person name="Poehlein A."/>
            <person name="Muehling M."/>
            <person name="Daniel R."/>
        </authorList>
    </citation>
    <scope>NUCLEOTIDE SEQUENCE</scope>
</reference>
<keyword evidence="7" id="KW-0627">Porphyrin biosynthesis</keyword>
<dbReference type="PANTHER" id="PTHR11108:SF1">
    <property type="entry name" value="FERROCHELATASE, MITOCHONDRIAL"/>
    <property type="match status" value="1"/>
</dbReference>
<comment type="pathway">
    <text evidence="1">Porphyrin-containing compound metabolism; protoheme biosynthesis.</text>
</comment>